<keyword evidence="8" id="KW-1185">Reference proteome</keyword>
<evidence type="ECO:0000256" key="3">
    <source>
        <dbReference type="ARBA" id="ARBA00023274"/>
    </source>
</evidence>
<dbReference type="PROSITE" id="PS50822">
    <property type="entry name" value="PIWI"/>
    <property type="match status" value="1"/>
</dbReference>
<dbReference type="InterPro" id="IPR012337">
    <property type="entry name" value="RNaseH-like_sf"/>
</dbReference>
<dbReference type="GO" id="GO:0051607">
    <property type="term" value="P:defense response to virus"/>
    <property type="evidence" value="ECO:0007669"/>
    <property type="project" value="UniProtKB-ARBA"/>
</dbReference>
<dbReference type="PROSITE" id="PS50821">
    <property type="entry name" value="PAZ"/>
    <property type="match status" value="1"/>
</dbReference>
<evidence type="ECO:0000313" key="7">
    <source>
        <dbReference type="EnsemblPlants" id="AUR62018462-RA:cds"/>
    </source>
</evidence>
<evidence type="ECO:0000259" key="6">
    <source>
        <dbReference type="PROSITE" id="PS50822"/>
    </source>
</evidence>
<dbReference type="CDD" id="cd02846">
    <property type="entry name" value="PAZ_argonaute_like"/>
    <property type="match status" value="1"/>
</dbReference>
<comment type="similarity">
    <text evidence="1">Belongs to the argonaute family. Ago subfamily.</text>
</comment>
<dbReference type="Pfam" id="PF16486">
    <property type="entry name" value="ArgoN"/>
    <property type="match status" value="1"/>
</dbReference>
<dbReference type="InterPro" id="IPR003165">
    <property type="entry name" value="Piwi"/>
</dbReference>
<dbReference type="InterPro" id="IPR014811">
    <property type="entry name" value="ArgoL1"/>
</dbReference>
<dbReference type="GO" id="GO:0003723">
    <property type="term" value="F:RNA binding"/>
    <property type="evidence" value="ECO:0007669"/>
    <property type="project" value="InterPro"/>
</dbReference>
<reference evidence="7" key="1">
    <citation type="journal article" date="2017" name="Nature">
        <title>The genome of Chenopodium quinoa.</title>
        <authorList>
            <person name="Jarvis D.E."/>
            <person name="Ho Y.S."/>
            <person name="Lightfoot D.J."/>
            <person name="Schmoeckel S.M."/>
            <person name="Li B."/>
            <person name="Borm T.J.A."/>
            <person name="Ohyanagi H."/>
            <person name="Mineta K."/>
            <person name="Michell C.T."/>
            <person name="Saber N."/>
            <person name="Kharbatia N.M."/>
            <person name="Rupper R.R."/>
            <person name="Sharp A.R."/>
            <person name="Dally N."/>
            <person name="Boughton B.A."/>
            <person name="Woo Y.H."/>
            <person name="Gao G."/>
            <person name="Schijlen E.G.W.M."/>
            <person name="Guo X."/>
            <person name="Momin A.A."/>
            <person name="Negrao S."/>
            <person name="Al-Babili S."/>
            <person name="Gehring C."/>
            <person name="Roessner U."/>
            <person name="Jung C."/>
            <person name="Murphy K."/>
            <person name="Arold S.T."/>
            <person name="Gojobori T."/>
            <person name="van der Linden C.G."/>
            <person name="van Loo E.N."/>
            <person name="Jellen E.N."/>
            <person name="Maughan P.J."/>
            <person name="Tester M."/>
        </authorList>
    </citation>
    <scope>NUCLEOTIDE SEQUENCE [LARGE SCALE GENOMIC DNA]</scope>
    <source>
        <strain evidence="7">cv. PI 614886</strain>
    </source>
</reference>
<dbReference type="Proteomes" id="UP000596660">
    <property type="component" value="Unplaced"/>
</dbReference>
<evidence type="ECO:0000256" key="2">
    <source>
        <dbReference type="ARBA" id="ARBA00022491"/>
    </source>
</evidence>
<feature type="domain" description="PAZ" evidence="5">
    <location>
        <begin position="229"/>
        <end position="346"/>
    </location>
</feature>
<dbReference type="Pfam" id="PF16488">
    <property type="entry name" value="ArgoL2"/>
    <property type="match status" value="1"/>
</dbReference>
<dbReference type="GO" id="GO:1990904">
    <property type="term" value="C:ribonucleoprotein complex"/>
    <property type="evidence" value="ECO:0007669"/>
    <property type="project" value="UniProtKB-KW"/>
</dbReference>
<dbReference type="Gene3D" id="3.30.420.10">
    <property type="entry name" value="Ribonuclease H-like superfamily/Ribonuclease H"/>
    <property type="match status" value="2"/>
</dbReference>
<evidence type="ECO:0000259" key="5">
    <source>
        <dbReference type="PROSITE" id="PS50821"/>
    </source>
</evidence>
<dbReference type="SUPFAM" id="SSF53098">
    <property type="entry name" value="Ribonuclease H-like"/>
    <property type="match status" value="1"/>
</dbReference>
<organism evidence="7 8">
    <name type="scientific">Chenopodium quinoa</name>
    <name type="common">Quinoa</name>
    <dbReference type="NCBI Taxonomy" id="63459"/>
    <lineage>
        <taxon>Eukaryota</taxon>
        <taxon>Viridiplantae</taxon>
        <taxon>Streptophyta</taxon>
        <taxon>Embryophyta</taxon>
        <taxon>Tracheophyta</taxon>
        <taxon>Spermatophyta</taxon>
        <taxon>Magnoliopsida</taxon>
        <taxon>eudicotyledons</taxon>
        <taxon>Gunneridae</taxon>
        <taxon>Pentapetalae</taxon>
        <taxon>Caryophyllales</taxon>
        <taxon>Chenopodiaceae</taxon>
        <taxon>Chenopodioideae</taxon>
        <taxon>Atripliceae</taxon>
        <taxon>Chenopodium</taxon>
    </lineage>
</organism>
<dbReference type="EnsemblPlants" id="AUR62018462-RA">
    <property type="protein sequence ID" value="AUR62018462-RA:cds"/>
    <property type="gene ID" value="AUR62018462"/>
</dbReference>
<dbReference type="SUPFAM" id="SSF101690">
    <property type="entry name" value="PAZ domain"/>
    <property type="match status" value="1"/>
</dbReference>
<dbReference type="InterPro" id="IPR036085">
    <property type="entry name" value="PAZ_dom_sf"/>
</dbReference>
<evidence type="ECO:0000256" key="1">
    <source>
        <dbReference type="ARBA" id="ARBA00008201"/>
    </source>
</evidence>
<keyword evidence="3" id="KW-0687">Ribonucleoprotein</keyword>
<reference evidence="7" key="2">
    <citation type="submission" date="2021-03" db="UniProtKB">
        <authorList>
            <consortium name="EnsemblPlants"/>
        </authorList>
    </citation>
    <scope>IDENTIFICATION</scope>
</reference>
<dbReference type="InterPro" id="IPR032472">
    <property type="entry name" value="ArgoL2"/>
</dbReference>
<dbReference type="Pfam" id="PF08699">
    <property type="entry name" value="ArgoL1"/>
    <property type="match status" value="1"/>
</dbReference>
<sequence>MDAAEQKQKRVPMLRPGCGSKGQKIRLLTNHFDVKIDNTDYYFFQYSVALYYEDGKPVEVMKGVGRKVMDKIKETYSSELDGKEFAYDGEKTLFTVGSLPRKDGKSSPGGNESDKKRRKRVSQRKTFKVEISYATEIPIKAISDALRGIESEDFLDAVRVLDIVLRQHAANKGCLLVRQSFFHDNKRNFDVLGRGILGCRGYHSSFRATQSGLSLNMDGTLTTIVKPGPLLDFLLDNQDIQYSYEIDWVKAKRTLKNLRVRVAPANTEWRICGLSEDICRKQRFTLRRRSAERDGENFVETEPTVSEYFAKYRDINLEYSGDLPCVNVGKPKRPIYIPIELCSLLPLQRYTKALTVRQRSSLVEISRQKPQEKIRTLTDAMRISNYAAEPLLRTCGITINNEFMQVEGRVLAAPELEFGDGEDFPRNGRWNVKDKKFSNPVTIKDRVVVNFSARCNIFDLCRDLVKCGEMKGIEIPKFPLCTFEEDPQYRRAPPPVRVDKMADQVMSRLRYKPPTIILCVFADRKNSEIYGPWKKKALVELGVVSQCLAPQRANEHLGGVNHRLAVERNIPVLIDKPIIFGMDVYHGSPGQSGVPSIAAVVSSRPSSIYRYRASVRSQSPKVEMIESLYKPLPTGEDGGIFRDGVSESQFKQVLNIEFEQILQACTALGDSWSPKYTIIIAQKNHHTKFFQQERPKDNVPPGTVGDSKVCDPRYYDFYMCAQNGMIGTSRPTHYHVLLDQNAFTADELQELIHSLSYVYQRSTTAISIAAPIRYAHLAASQASHFLKYEDLSETSSGHGGVTSAGNPPVPELPKLHNRVCRSMFFC</sequence>
<dbReference type="Gene3D" id="3.40.50.2300">
    <property type="match status" value="1"/>
</dbReference>
<protein>
    <submittedName>
        <fullName evidence="7">Uncharacterized protein</fullName>
    </submittedName>
</protein>
<dbReference type="AlphaFoldDB" id="A0A803LTB8"/>
<dbReference type="InterPro" id="IPR003100">
    <property type="entry name" value="PAZ_dom"/>
</dbReference>
<dbReference type="SMART" id="SM01163">
    <property type="entry name" value="DUF1785"/>
    <property type="match status" value="1"/>
</dbReference>
<feature type="region of interest" description="Disordered" evidence="4">
    <location>
        <begin position="97"/>
        <end position="123"/>
    </location>
</feature>
<dbReference type="Pfam" id="PF02171">
    <property type="entry name" value="Piwi"/>
    <property type="match status" value="1"/>
</dbReference>
<dbReference type="InterPro" id="IPR032474">
    <property type="entry name" value="Argonaute_N"/>
</dbReference>
<dbReference type="PANTHER" id="PTHR22891">
    <property type="entry name" value="EUKARYOTIC TRANSLATION INITIATION FACTOR 2C"/>
    <property type="match status" value="1"/>
</dbReference>
<name>A0A803LTB8_CHEQI</name>
<dbReference type="InterPro" id="IPR036397">
    <property type="entry name" value="RNaseH_sf"/>
</dbReference>
<dbReference type="Gene3D" id="2.170.260.10">
    <property type="entry name" value="paz domain"/>
    <property type="match status" value="1"/>
</dbReference>
<feature type="domain" description="Piwi" evidence="6">
    <location>
        <begin position="640"/>
        <end position="787"/>
    </location>
</feature>
<dbReference type="Gramene" id="AUR62018462-RA">
    <property type="protein sequence ID" value="AUR62018462-RA:cds"/>
    <property type="gene ID" value="AUR62018462"/>
</dbReference>
<evidence type="ECO:0000313" key="8">
    <source>
        <dbReference type="Proteomes" id="UP000596660"/>
    </source>
</evidence>
<keyword evidence="2" id="KW-0678">Repressor</keyword>
<accession>A0A803LTB8</accession>
<dbReference type="Pfam" id="PF02170">
    <property type="entry name" value="PAZ"/>
    <property type="match status" value="1"/>
</dbReference>
<evidence type="ECO:0000256" key="4">
    <source>
        <dbReference type="SAM" id="MobiDB-lite"/>
    </source>
</evidence>
<dbReference type="SMART" id="SM00950">
    <property type="entry name" value="Piwi"/>
    <property type="match status" value="1"/>
</dbReference>
<proteinExistence type="inferred from homology"/>